<dbReference type="GO" id="GO:0016740">
    <property type="term" value="F:transferase activity"/>
    <property type="evidence" value="ECO:0007669"/>
    <property type="project" value="UniProtKB-KW"/>
</dbReference>
<dbReference type="InterPro" id="IPR043137">
    <property type="entry name" value="GGT_ssub_C"/>
</dbReference>
<dbReference type="Gene3D" id="3.60.20.40">
    <property type="match status" value="1"/>
</dbReference>
<dbReference type="OrthoDB" id="9781342at2"/>
<dbReference type="Proteomes" id="UP000317496">
    <property type="component" value="Chromosome"/>
</dbReference>
<proteinExistence type="inferred from homology"/>
<keyword evidence="3" id="KW-0378">Hydrolase</keyword>
<sequence length="514" mass="54738">MSSNLNRTLQFRKSAASSRRGVVAAQNQKAADIGAEVLRNGGNAIDAAVATSFALGVLEPWMSGIGGIGYMQIWDAKKKKAHVINFSAVSASKLDPADYPLQGGVDDSMFGWPTVVEDRNIYGYSSMAVPGVVDGVRLAHETFGTRSWAELLAPAIGLAERGMEVDWFLSLQVTNAARHLAKSLAAKAVFLADGYPPTAEAGGYLKNDALLATLRQIAKAGGRDYYEGELAKGIVADLAKGGSKISADDLKTYKAQLVEPLRYDYHGKTLLLPPNLTAGPSLRDAFNVAGPKIDKTLSAQSYIAYIEGLTAAYEKRLAGMGDTDNGKSCTSHFCVVDGDGNMVAVTQTLLAAFGSCTMLPGSGITMNNGIMWFDTRPGQPNSIGAGKRPLCNMLPTLVLDGDRPWLATGASGGRRIMPAVMQILSFLIDYKLPLEAAFHQPRIDASIMGQPWYDPMHDADVQAAIRARFPGAVPKRRDPLPLNYACPSAVMFDAEGNCSGMVEIAQPWASVAAA</sequence>
<dbReference type="EMBL" id="CP041636">
    <property type="protein sequence ID" value="QDO96275.1"/>
    <property type="molecule type" value="Genomic_DNA"/>
</dbReference>
<comment type="similarity">
    <text evidence="1">Belongs to the gamma-glutamyltransferase family.</text>
</comment>
<dbReference type="PRINTS" id="PR01210">
    <property type="entry name" value="GGTRANSPTASE"/>
</dbReference>
<organism evidence="5 6">
    <name type="scientific">Ferrovibrio terrae</name>
    <dbReference type="NCBI Taxonomy" id="2594003"/>
    <lineage>
        <taxon>Bacteria</taxon>
        <taxon>Pseudomonadati</taxon>
        <taxon>Pseudomonadota</taxon>
        <taxon>Alphaproteobacteria</taxon>
        <taxon>Rhodospirillales</taxon>
        <taxon>Rhodospirillaceae</taxon>
        <taxon>Ferrovibrio</taxon>
    </lineage>
</organism>
<dbReference type="InterPro" id="IPR029055">
    <property type="entry name" value="Ntn_hydrolases_N"/>
</dbReference>
<keyword evidence="2 5" id="KW-0808">Transferase</keyword>
<evidence type="ECO:0000313" key="5">
    <source>
        <dbReference type="EMBL" id="QDO96275.1"/>
    </source>
</evidence>
<name>A0A516GXQ7_9PROT</name>
<evidence type="ECO:0000256" key="2">
    <source>
        <dbReference type="ARBA" id="ARBA00022679"/>
    </source>
</evidence>
<gene>
    <name evidence="5" type="ORF">FNB15_02835</name>
</gene>
<evidence type="ECO:0000313" key="6">
    <source>
        <dbReference type="Proteomes" id="UP000317496"/>
    </source>
</evidence>
<dbReference type="InterPro" id="IPR051792">
    <property type="entry name" value="GGT_bact"/>
</dbReference>
<dbReference type="GO" id="GO:0016787">
    <property type="term" value="F:hydrolase activity"/>
    <property type="evidence" value="ECO:0007669"/>
    <property type="project" value="UniProtKB-KW"/>
</dbReference>
<dbReference type="KEGG" id="fer:FNB15_02835"/>
<dbReference type="RefSeq" id="WP_144067256.1">
    <property type="nucleotide sequence ID" value="NZ_CP041636.1"/>
</dbReference>
<protein>
    <submittedName>
        <fullName evidence="5">Gamma-glutamyltransferase</fullName>
    </submittedName>
</protein>
<keyword evidence="6" id="KW-1185">Reference proteome</keyword>
<dbReference type="AlphaFoldDB" id="A0A516GXQ7"/>
<evidence type="ECO:0000256" key="3">
    <source>
        <dbReference type="ARBA" id="ARBA00022801"/>
    </source>
</evidence>
<accession>A0A516GXQ7</accession>
<evidence type="ECO:0000256" key="1">
    <source>
        <dbReference type="ARBA" id="ARBA00009381"/>
    </source>
</evidence>
<evidence type="ECO:0000256" key="4">
    <source>
        <dbReference type="ARBA" id="ARBA00023145"/>
    </source>
</evidence>
<dbReference type="PANTHER" id="PTHR43199">
    <property type="entry name" value="GLUTATHIONE HYDROLASE"/>
    <property type="match status" value="1"/>
</dbReference>
<dbReference type="SUPFAM" id="SSF56235">
    <property type="entry name" value="N-terminal nucleophile aminohydrolases (Ntn hydrolases)"/>
    <property type="match status" value="1"/>
</dbReference>
<keyword evidence="4" id="KW-0865">Zymogen</keyword>
<reference evidence="5 6" key="1">
    <citation type="submission" date="2019-07" db="EMBL/GenBank/DDBJ databases">
        <title>Genome sequencing for Ferrovibrio sp. K5.</title>
        <authorList>
            <person name="Park S.-J."/>
        </authorList>
    </citation>
    <scope>NUCLEOTIDE SEQUENCE [LARGE SCALE GENOMIC DNA]</scope>
    <source>
        <strain evidence="5 6">K5</strain>
    </source>
</reference>
<dbReference type="Pfam" id="PF01019">
    <property type="entry name" value="G_glu_transpept"/>
    <property type="match status" value="2"/>
</dbReference>
<dbReference type="PANTHER" id="PTHR43199:SF1">
    <property type="entry name" value="GLUTATHIONE HYDROLASE PROENZYME"/>
    <property type="match status" value="1"/>
</dbReference>